<keyword evidence="4" id="KW-0804">Transcription</keyword>
<dbReference type="PROSITE" id="PS50932">
    <property type="entry name" value="HTH_LACI_2"/>
    <property type="match status" value="1"/>
</dbReference>
<feature type="domain" description="HTH lacI-type" evidence="5">
    <location>
        <begin position="6"/>
        <end position="60"/>
    </location>
</feature>
<dbReference type="Proteomes" id="UP001465153">
    <property type="component" value="Unassembled WGS sequence"/>
</dbReference>
<dbReference type="Gene3D" id="3.40.50.2300">
    <property type="match status" value="2"/>
</dbReference>
<dbReference type="CDD" id="cd06267">
    <property type="entry name" value="PBP1_LacI_sugar_binding-like"/>
    <property type="match status" value="1"/>
</dbReference>
<organism evidence="6 7">
    <name type="scientific">Sessilibacter corallicola</name>
    <dbReference type="NCBI Taxonomy" id="2904075"/>
    <lineage>
        <taxon>Bacteria</taxon>
        <taxon>Pseudomonadati</taxon>
        <taxon>Pseudomonadota</taxon>
        <taxon>Gammaproteobacteria</taxon>
        <taxon>Cellvibrionales</taxon>
        <taxon>Cellvibrionaceae</taxon>
        <taxon>Sessilibacter</taxon>
    </lineage>
</organism>
<keyword evidence="3 6" id="KW-0238">DNA-binding</keyword>
<evidence type="ECO:0000256" key="4">
    <source>
        <dbReference type="ARBA" id="ARBA00023163"/>
    </source>
</evidence>
<keyword evidence="2" id="KW-0805">Transcription regulation</keyword>
<dbReference type="InterPro" id="IPR010982">
    <property type="entry name" value="Lambda_DNA-bd_dom_sf"/>
</dbReference>
<dbReference type="CDD" id="cd01392">
    <property type="entry name" value="HTH_LacI"/>
    <property type="match status" value="1"/>
</dbReference>
<dbReference type="PANTHER" id="PTHR30146:SF148">
    <property type="entry name" value="HTH-TYPE TRANSCRIPTIONAL REPRESSOR PURR-RELATED"/>
    <property type="match status" value="1"/>
</dbReference>
<evidence type="ECO:0000259" key="5">
    <source>
        <dbReference type="PROSITE" id="PS50932"/>
    </source>
</evidence>
<gene>
    <name evidence="6" type="ORF">NBRC116591_02970</name>
</gene>
<evidence type="ECO:0000256" key="3">
    <source>
        <dbReference type="ARBA" id="ARBA00023125"/>
    </source>
</evidence>
<evidence type="ECO:0000256" key="2">
    <source>
        <dbReference type="ARBA" id="ARBA00023015"/>
    </source>
</evidence>
<evidence type="ECO:0000256" key="1">
    <source>
        <dbReference type="ARBA" id="ARBA00022491"/>
    </source>
</evidence>
<comment type="caution">
    <text evidence="6">The sequence shown here is derived from an EMBL/GenBank/DDBJ whole genome shotgun (WGS) entry which is preliminary data.</text>
</comment>
<accession>A0ABQ0A4B9</accession>
<dbReference type="EMBL" id="BAABWN010000001">
    <property type="protein sequence ID" value="GAA6166487.1"/>
    <property type="molecule type" value="Genomic_DNA"/>
</dbReference>
<reference evidence="6 7" key="1">
    <citation type="submission" date="2024-04" db="EMBL/GenBank/DDBJ databases">
        <title>Draft genome sequence of Sessilibacter corallicola NBRC 116591.</title>
        <authorList>
            <person name="Miyakawa T."/>
            <person name="Kusuya Y."/>
            <person name="Miura T."/>
        </authorList>
    </citation>
    <scope>NUCLEOTIDE SEQUENCE [LARGE SCALE GENOMIC DNA]</scope>
    <source>
        <strain evidence="6 7">KU-00831-HH</strain>
    </source>
</reference>
<keyword evidence="7" id="KW-1185">Reference proteome</keyword>
<evidence type="ECO:0000313" key="7">
    <source>
        <dbReference type="Proteomes" id="UP001465153"/>
    </source>
</evidence>
<dbReference type="GO" id="GO:0003677">
    <property type="term" value="F:DNA binding"/>
    <property type="evidence" value="ECO:0007669"/>
    <property type="project" value="UniProtKB-KW"/>
</dbReference>
<protein>
    <submittedName>
        <fullName evidence="6">LacI family DNA-binding transcriptional regulator</fullName>
    </submittedName>
</protein>
<dbReference type="Gene3D" id="1.10.260.40">
    <property type="entry name" value="lambda repressor-like DNA-binding domains"/>
    <property type="match status" value="1"/>
</dbReference>
<dbReference type="Pfam" id="PF00532">
    <property type="entry name" value="Peripla_BP_1"/>
    <property type="match status" value="1"/>
</dbReference>
<dbReference type="InterPro" id="IPR000843">
    <property type="entry name" value="HTH_LacI"/>
</dbReference>
<dbReference type="InterPro" id="IPR001761">
    <property type="entry name" value="Peripla_BP/Lac1_sug-bd_dom"/>
</dbReference>
<dbReference type="RefSeq" id="WP_233086484.1">
    <property type="nucleotide sequence ID" value="NZ_BAABWN010000001.1"/>
</dbReference>
<dbReference type="InterPro" id="IPR028082">
    <property type="entry name" value="Peripla_BP_I"/>
</dbReference>
<proteinExistence type="predicted"/>
<sequence length="326" mass="35663">MRKKRITTQDIATRAGVSKATVSYVLNGTGSVSPEMKEKILKLAKEMGYQENRLAKATRTGKTHTIGLVLPDLCNPFFPEMAQSVVDTASKSGYSVFLVDARNSAEEERLGIGRLLEYAIEGLIWCPINDESIKEQNLICPVVMTERPISGFDNVYADSVLGGQLQAELALKAGHKKIGILSGPDRSTAARMRKQGLYDALGNQAEIAWDLSLEYGINIPEDYAREILASEVSCVVAANDTLAIGLLRMYSQHGVSVPDQVSVIGFDAIDWSDLVTPSLTTINLPIRQIGVSAFETLLWRIENPDEPVKDVKLPVEVLERGSLTQV</sequence>
<dbReference type="SUPFAM" id="SSF47413">
    <property type="entry name" value="lambda repressor-like DNA-binding domains"/>
    <property type="match status" value="1"/>
</dbReference>
<dbReference type="PANTHER" id="PTHR30146">
    <property type="entry name" value="LACI-RELATED TRANSCRIPTIONAL REPRESSOR"/>
    <property type="match status" value="1"/>
</dbReference>
<dbReference type="Pfam" id="PF00356">
    <property type="entry name" value="LacI"/>
    <property type="match status" value="1"/>
</dbReference>
<name>A0ABQ0A4B9_9GAMM</name>
<dbReference type="SMART" id="SM00354">
    <property type="entry name" value="HTH_LACI"/>
    <property type="match status" value="1"/>
</dbReference>
<dbReference type="SUPFAM" id="SSF53822">
    <property type="entry name" value="Periplasmic binding protein-like I"/>
    <property type="match status" value="1"/>
</dbReference>
<evidence type="ECO:0000313" key="6">
    <source>
        <dbReference type="EMBL" id="GAA6166487.1"/>
    </source>
</evidence>
<keyword evidence="1" id="KW-0678">Repressor</keyword>